<organism evidence="2 5">
    <name type="scientific">Methanohalophilus halophilus</name>
    <dbReference type="NCBI Taxonomy" id="2177"/>
    <lineage>
        <taxon>Archaea</taxon>
        <taxon>Methanobacteriati</taxon>
        <taxon>Methanobacteriota</taxon>
        <taxon>Stenosarchaea group</taxon>
        <taxon>Methanomicrobia</taxon>
        <taxon>Methanosarcinales</taxon>
        <taxon>Methanosarcinaceae</taxon>
        <taxon>Methanohalophilus</taxon>
    </lineage>
</organism>
<evidence type="ECO:0000313" key="6">
    <source>
        <dbReference type="Proteomes" id="UP000198669"/>
    </source>
</evidence>
<feature type="domain" description="Carboxymuconolactone decarboxylase-like" evidence="1">
    <location>
        <begin position="15"/>
        <end position="97"/>
    </location>
</feature>
<dbReference type="GO" id="GO:0051920">
    <property type="term" value="F:peroxiredoxin activity"/>
    <property type="evidence" value="ECO:0007669"/>
    <property type="project" value="InterPro"/>
</dbReference>
<dbReference type="Gene3D" id="1.20.1290.10">
    <property type="entry name" value="AhpD-like"/>
    <property type="match status" value="1"/>
</dbReference>
<protein>
    <submittedName>
        <fullName evidence="2">4-carboxymuconolactone decarboxylase</fullName>
    </submittedName>
    <submittedName>
        <fullName evidence="3">Carboxymuconolactone decarboxylase family protein</fullName>
    </submittedName>
    <submittedName>
        <fullName evidence="4">Uncharacterized conserved protein YurZ, alkylhydroperoxidase/carboxymuconolactone decarboxylase family</fullName>
    </submittedName>
</protein>
<proteinExistence type="predicted"/>
<name>A0A1L3Q3I7_9EURY</name>
<dbReference type="Pfam" id="PF02627">
    <property type="entry name" value="CMD"/>
    <property type="match status" value="1"/>
</dbReference>
<dbReference type="PANTHER" id="PTHR33930">
    <property type="entry name" value="ALKYL HYDROPEROXIDE REDUCTASE AHPD"/>
    <property type="match status" value="1"/>
</dbReference>
<keyword evidence="5" id="KW-1185">Reference proteome</keyword>
<evidence type="ECO:0000313" key="2">
    <source>
        <dbReference type="EMBL" id="APH39446.1"/>
    </source>
</evidence>
<gene>
    <name evidence="2" type="ORF">BHR79_08105</name>
    <name evidence="3" type="ORF">EFE40_09320</name>
    <name evidence="4" type="ORF">SAMN04515625_2006</name>
</gene>
<dbReference type="EMBL" id="FNMU01000007">
    <property type="protein sequence ID" value="SDW98113.1"/>
    <property type="molecule type" value="Genomic_DNA"/>
</dbReference>
<dbReference type="Proteomes" id="UP000186879">
    <property type="component" value="Chromosome"/>
</dbReference>
<reference evidence="3 7" key="3">
    <citation type="submission" date="2018-10" db="EMBL/GenBank/DDBJ databases">
        <title>Cultivation of a novel Methanohalophilus strain from Kebrit Deep of the Red Sea and a genomic comparison of members of the genus Methanohalophilus.</title>
        <authorList>
            <person name="Guan Y."/>
            <person name="Ngugi D.K."/>
            <person name="Stingl U."/>
        </authorList>
    </citation>
    <scope>NUCLEOTIDE SEQUENCE [LARGE SCALE GENOMIC DNA]</scope>
    <source>
        <strain evidence="3 7">DSM 3094</strain>
    </source>
</reference>
<dbReference type="Proteomes" id="UP000267921">
    <property type="component" value="Unassembled WGS sequence"/>
</dbReference>
<dbReference type="InterPro" id="IPR029032">
    <property type="entry name" value="AhpD-like"/>
</dbReference>
<evidence type="ECO:0000313" key="7">
    <source>
        <dbReference type="Proteomes" id="UP000267921"/>
    </source>
</evidence>
<reference evidence="2 5" key="1">
    <citation type="submission" date="2016-10" db="EMBL/GenBank/DDBJ databases">
        <title>Methanohalophilus halophilus.</title>
        <authorList>
            <person name="L'haridon S."/>
        </authorList>
    </citation>
    <scope>NUCLEOTIDE SEQUENCE [LARGE SCALE GENOMIC DNA]</scope>
    <source>
        <strain evidence="2 5">Z-7982</strain>
    </source>
</reference>
<keyword evidence="4" id="KW-0575">Peroxidase</keyword>
<dbReference type="AlphaFoldDB" id="A0A1L3Q3I7"/>
<dbReference type="STRING" id="2177.BHR79_08105"/>
<evidence type="ECO:0000313" key="3">
    <source>
        <dbReference type="EMBL" id="RNI07735.1"/>
    </source>
</evidence>
<accession>A0A1L3Q3I7</accession>
<dbReference type="PANTHER" id="PTHR33930:SF2">
    <property type="entry name" value="BLR3452 PROTEIN"/>
    <property type="match status" value="1"/>
</dbReference>
<sequence length="99" mass="10465">MTDDPLDTIQKADPDMFGLIGQSGELAFTEEGIPLQYKFLIAMALDASEGAENGVRNLATQAINAGATKEEVMQAVRLANYISGIGSVYTAANALKDIV</sequence>
<dbReference type="EMBL" id="CP017921">
    <property type="protein sequence ID" value="APH39446.1"/>
    <property type="molecule type" value="Genomic_DNA"/>
</dbReference>
<dbReference type="OrthoDB" id="121421at2157"/>
<dbReference type="EMBL" id="RJJG01000007">
    <property type="protein sequence ID" value="RNI07735.1"/>
    <property type="molecule type" value="Genomic_DNA"/>
</dbReference>
<dbReference type="InterPro" id="IPR003779">
    <property type="entry name" value="CMD-like"/>
</dbReference>
<evidence type="ECO:0000313" key="4">
    <source>
        <dbReference type="EMBL" id="SDW98113.1"/>
    </source>
</evidence>
<evidence type="ECO:0000313" key="5">
    <source>
        <dbReference type="Proteomes" id="UP000186879"/>
    </source>
</evidence>
<dbReference type="Proteomes" id="UP000198669">
    <property type="component" value="Unassembled WGS sequence"/>
</dbReference>
<dbReference type="SUPFAM" id="SSF69118">
    <property type="entry name" value="AhpD-like"/>
    <property type="match status" value="1"/>
</dbReference>
<evidence type="ECO:0000259" key="1">
    <source>
        <dbReference type="Pfam" id="PF02627"/>
    </source>
</evidence>
<dbReference type="RefSeq" id="WP_072561870.1">
    <property type="nucleotide sequence ID" value="NZ_CP017921.1"/>
</dbReference>
<reference evidence="4 6" key="2">
    <citation type="submission" date="2016-10" db="EMBL/GenBank/DDBJ databases">
        <authorList>
            <person name="de Groot N.N."/>
        </authorList>
    </citation>
    <scope>NUCLEOTIDE SEQUENCE [LARGE SCALE GENOMIC DNA]</scope>
    <source>
        <strain evidence="4 6">Z-7982</strain>
    </source>
</reference>
<keyword evidence="4" id="KW-0560">Oxidoreductase</keyword>
<dbReference type="GeneID" id="30583724"/>
<dbReference type="KEGG" id="mhaz:BHR79_08105"/>